<keyword evidence="5 11" id="KW-0963">Cytoplasm</keyword>
<dbReference type="GO" id="GO:0071528">
    <property type="term" value="P:tRNA re-export from nucleus"/>
    <property type="evidence" value="ECO:0007669"/>
    <property type="project" value="UniProtKB-UniRule"/>
</dbReference>
<dbReference type="EMBL" id="ML996697">
    <property type="protein sequence ID" value="KAF2399457.1"/>
    <property type="molecule type" value="Genomic_DNA"/>
</dbReference>
<evidence type="ECO:0000259" key="12">
    <source>
        <dbReference type="Pfam" id="PF08389"/>
    </source>
</evidence>
<dbReference type="InterPro" id="IPR045546">
    <property type="entry name" value="Exportin-T_C"/>
</dbReference>
<accession>A0A6G1HUD8</accession>
<dbReference type="GO" id="GO:0016363">
    <property type="term" value="C:nuclear matrix"/>
    <property type="evidence" value="ECO:0007669"/>
    <property type="project" value="TreeGrafter"/>
</dbReference>
<dbReference type="Proteomes" id="UP000799640">
    <property type="component" value="Unassembled WGS sequence"/>
</dbReference>
<evidence type="ECO:0000256" key="11">
    <source>
        <dbReference type="RuleBase" id="RU366037"/>
    </source>
</evidence>
<feature type="domain" description="Exportin-1/Importin-beta-like" evidence="12">
    <location>
        <begin position="107"/>
        <end position="257"/>
    </location>
</feature>
<keyword evidence="9 11" id="KW-0539">Nucleus</keyword>
<protein>
    <recommendedName>
        <fullName evidence="3 11">Exportin-T</fullName>
    </recommendedName>
    <alternativeName>
        <fullName evidence="11">Exportin(tRNA)</fullName>
    </alternativeName>
    <alternativeName>
        <fullName evidence="11">tRNA exportin</fullName>
    </alternativeName>
</protein>
<evidence type="ECO:0000313" key="15">
    <source>
        <dbReference type="Proteomes" id="UP000799640"/>
    </source>
</evidence>
<dbReference type="GO" id="GO:0005643">
    <property type="term" value="C:nuclear pore"/>
    <property type="evidence" value="ECO:0007669"/>
    <property type="project" value="TreeGrafter"/>
</dbReference>
<comment type="subcellular location">
    <subcellularLocation>
        <location evidence="1 11">Cytoplasm</location>
    </subcellularLocation>
    <subcellularLocation>
        <location evidence="11">Nucleus</location>
    </subcellularLocation>
    <text evidence="11">Shuttles between the nucleus and the cytoplasm.</text>
</comment>
<dbReference type="GO" id="GO:0008033">
    <property type="term" value="P:tRNA processing"/>
    <property type="evidence" value="ECO:0007669"/>
    <property type="project" value="UniProtKB-KW"/>
</dbReference>
<dbReference type="Pfam" id="PF08389">
    <property type="entry name" value="Xpo1"/>
    <property type="match status" value="1"/>
</dbReference>
<evidence type="ECO:0000256" key="4">
    <source>
        <dbReference type="ARBA" id="ARBA00022448"/>
    </source>
</evidence>
<name>A0A6G1HUD8_9PEZI</name>
<sequence>MDPSQVESAIEISYDYQQNNYNIRAQALEFITQLRTDPSAWQVCLTLFTRQPPAKDTVRHFCLDVINIPLQSPGSDEGSCIYIRDTLLSHIQQTYGSGASPDRLDSTHIQSKLTQTLTYIFIKLYGSVWDSFFKDFLQLAEVGSLGTNNVPATALYLRLLSSIHDEIADVIIARSPEEAARNANLKDLIRVRDMQMIVASWQEILAKWRSLDLTIVELCLKTISRWVSWIDIALILNQVVLQPLLEMVGQPILSTSTHDEIKLRDAAITAFTEIAGKKMRPPEKVELFNFLSLATVVGQLVASPPLEKNRNTAEYDTDLADAVAKLVNNVIRDLTTILESKTVDNQTRQGANEQLQLFAPYLLRFFSDEYDEVCSSVIDAVNDLLNVFRKIKRNGPLPAEYAQMLPPILNVIIAKMKFDETAEWGEDGDEIDDAEFQDLRKKLSLVQQYVSAIDEQLYMDTLTALVVNTFNRITSNAQKIVWQELDVALLEMYHFGDLATKNRGLYQKREASSTAAQRLIEMMTRMMQSDIASYDHPAIQIQYMDLCVRYITFFEQNQHFIPQALEAYIRFCHGGNSRVRHHAWTTFHRFVRGVRTRLGELSQSVIQALGDLLTIKAKLQSDSDAEDYSEASDDQEDSVFAAQLNLFEAIASVASIPSLPLETKVMIVQSVLNPIFTDMQQNIGLAESNNEQGILQIHHDIMALGTFTRGYVDWSPTAAKTVAPPPDEICVEFARAAEAILVALETLNGAPKIRQAARYSFARLLGGMGSRVLPQLPRWISGLLTETSAREEMGFLLRLLEQLIFTFKSEVLSILDTILAPLFQHVFAHLESPVTGTDDEIELGELRREFMNFILVILGQDLGSVFVSPNNQFIFENVISAVEHFARNAEDIPTARLAFSVLVRMTSVWGGPDIPLSAQDQAPAPLLPGFDAFAIQRFSPLSWAIPSSANFKVQDPAVRNLVHEIANLQQEIMKKTGSMYAEALRTELRSMGLGDADIDVYLQTLRGDQKAFREFMVKFLGRTG</sequence>
<evidence type="ECO:0000256" key="5">
    <source>
        <dbReference type="ARBA" id="ARBA00022490"/>
    </source>
</evidence>
<keyword evidence="4 11" id="KW-0813">Transport</keyword>
<dbReference type="OrthoDB" id="26399at2759"/>
<dbReference type="InterPro" id="IPR011989">
    <property type="entry name" value="ARM-like"/>
</dbReference>
<evidence type="ECO:0000256" key="1">
    <source>
        <dbReference type="ARBA" id="ARBA00004496"/>
    </source>
</evidence>
<comment type="similarity">
    <text evidence="2 11">Belongs to the exportin family.</text>
</comment>
<dbReference type="GO" id="GO:0005737">
    <property type="term" value="C:cytoplasm"/>
    <property type="evidence" value="ECO:0007669"/>
    <property type="project" value="UniProtKB-SubCell"/>
</dbReference>
<feature type="domain" description="Exportin-T C-terminal" evidence="13">
    <location>
        <begin position="346"/>
        <end position="1021"/>
    </location>
</feature>
<dbReference type="InterPro" id="IPR013598">
    <property type="entry name" value="Exportin-1/Importin-b-like"/>
</dbReference>
<dbReference type="InterPro" id="IPR040017">
    <property type="entry name" value="XPOT"/>
</dbReference>
<dbReference type="Gene3D" id="1.25.10.10">
    <property type="entry name" value="Leucine-rich Repeat Variant"/>
    <property type="match status" value="1"/>
</dbReference>
<keyword evidence="7" id="KW-0819">tRNA processing</keyword>
<dbReference type="AlphaFoldDB" id="A0A6G1HUD8"/>
<reference evidence="14" key="1">
    <citation type="journal article" date="2020" name="Stud. Mycol.">
        <title>101 Dothideomycetes genomes: a test case for predicting lifestyles and emergence of pathogens.</title>
        <authorList>
            <person name="Haridas S."/>
            <person name="Albert R."/>
            <person name="Binder M."/>
            <person name="Bloem J."/>
            <person name="Labutti K."/>
            <person name="Salamov A."/>
            <person name="Andreopoulos B."/>
            <person name="Baker S."/>
            <person name="Barry K."/>
            <person name="Bills G."/>
            <person name="Bluhm B."/>
            <person name="Cannon C."/>
            <person name="Castanera R."/>
            <person name="Culley D."/>
            <person name="Daum C."/>
            <person name="Ezra D."/>
            <person name="Gonzalez J."/>
            <person name="Henrissat B."/>
            <person name="Kuo A."/>
            <person name="Liang C."/>
            <person name="Lipzen A."/>
            <person name="Lutzoni F."/>
            <person name="Magnuson J."/>
            <person name="Mondo S."/>
            <person name="Nolan M."/>
            <person name="Ohm R."/>
            <person name="Pangilinan J."/>
            <person name="Park H.-J."/>
            <person name="Ramirez L."/>
            <person name="Alfaro M."/>
            <person name="Sun H."/>
            <person name="Tritt A."/>
            <person name="Yoshinaga Y."/>
            <person name="Zwiers L.-H."/>
            <person name="Turgeon B."/>
            <person name="Goodwin S."/>
            <person name="Spatafora J."/>
            <person name="Crous P."/>
            <person name="Grigoriev I."/>
        </authorList>
    </citation>
    <scope>NUCLEOTIDE SEQUENCE</scope>
    <source>
        <strain evidence="14">CBS 262.69</strain>
    </source>
</reference>
<dbReference type="GO" id="GO:0031267">
    <property type="term" value="F:small GTPase binding"/>
    <property type="evidence" value="ECO:0007669"/>
    <property type="project" value="InterPro"/>
</dbReference>
<proteinExistence type="inferred from homology"/>
<evidence type="ECO:0000256" key="6">
    <source>
        <dbReference type="ARBA" id="ARBA00022555"/>
    </source>
</evidence>
<evidence type="ECO:0000256" key="9">
    <source>
        <dbReference type="ARBA" id="ARBA00023242"/>
    </source>
</evidence>
<evidence type="ECO:0000256" key="8">
    <source>
        <dbReference type="ARBA" id="ARBA00022884"/>
    </source>
</evidence>
<dbReference type="GO" id="GO:0000049">
    <property type="term" value="F:tRNA binding"/>
    <property type="evidence" value="ECO:0007669"/>
    <property type="project" value="UniProtKB-UniRule"/>
</dbReference>
<dbReference type="InterPro" id="IPR016024">
    <property type="entry name" value="ARM-type_fold"/>
</dbReference>
<evidence type="ECO:0000256" key="3">
    <source>
        <dbReference type="ARBA" id="ARBA00018928"/>
    </source>
</evidence>
<evidence type="ECO:0000256" key="2">
    <source>
        <dbReference type="ARBA" id="ARBA00009466"/>
    </source>
</evidence>
<keyword evidence="8 11" id="KW-0694">RNA-binding</keyword>
<evidence type="ECO:0000259" key="13">
    <source>
        <dbReference type="Pfam" id="PF19282"/>
    </source>
</evidence>
<keyword evidence="6 11" id="KW-0820">tRNA-binding</keyword>
<dbReference type="SUPFAM" id="SSF48371">
    <property type="entry name" value="ARM repeat"/>
    <property type="match status" value="1"/>
</dbReference>
<evidence type="ECO:0000313" key="14">
    <source>
        <dbReference type="EMBL" id="KAF2399457.1"/>
    </source>
</evidence>
<dbReference type="PANTHER" id="PTHR15952">
    <property type="entry name" value="EXPORTIN-T/LOS1"/>
    <property type="match status" value="1"/>
</dbReference>
<gene>
    <name evidence="14" type="ORF">EJ06DRAFT_557283</name>
</gene>
<comment type="function">
    <text evidence="10">tRNA nucleus export receptor which facilitates tRNA translocation across the nuclear pore complex. Involved in pre-tRNA splicing, probably by affecting the interaction of pre-tRNA with splicing endonuclease.</text>
</comment>
<dbReference type="Pfam" id="PF19282">
    <property type="entry name" value="Exportin-T"/>
    <property type="match status" value="1"/>
</dbReference>
<dbReference type="PANTHER" id="PTHR15952:SF11">
    <property type="entry name" value="EXPORTIN-T"/>
    <property type="match status" value="1"/>
</dbReference>
<dbReference type="FunFam" id="1.25.10.10:FF:000355">
    <property type="entry name" value="Exportin-T"/>
    <property type="match status" value="1"/>
</dbReference>
<evidence type="ECO:0000256" key="10">
    <source>
        <dbReference type="ARBA" id="ARBA00025147"/>
    </source>
</evidence>
<organism evidence="14 15">
    <name type="scientific">Trichodelitschia bisporula</name>
    <dbReference type="NCBI Taxonomy" id="703511"/>
    <lineage>
        <taxon>Eukaryota</taxon>
        <taxon>Fungi</taxon>
        <taxon>Dikarya</taxon>
        <taxon>Ascomycota</taxon>
        <taxon>Pezizomycotina</taxon>
        <taxon>Dothideomycetes</taxon>
        <taxon>Dothideomycetes incertae sedis</taxon>
        <taxon>Phaeotrichales</taxon>
        <taxon>Phaeotrichaceae</taxon>
        <taxon>Trichodelitschia</taxon>
    </lineage>
</organism>
<keyword evidence="15" id="KW-1185">Reference proteome</keyword>
<evidence type="ECO:0000256" key="7">
    <source>
        <dbReference type="ARBA" id="ARBA00022694"/>
    </source>
</evidence>